<comment type="caution">
    <text evidence="2">The sequence shown here is derived from an EMBL/GenBank/DDBJ whole genome shotgun (WGS) entry which is preliminary data.</text>
</comment>
<feature type="compositionally biased region" description="Basic and acidic residues" evidence="1">
    <location>
        <begin position="852"/>
        <end position="871"/>
    </location>
</feature>
<feature type="compositionally biased region" description="Basic and acidic residues" evidence="1">
    <location>
        <begin position="971"/>
        <end position="987"/>
    </location>
</feature>
<evidence type="ECO:0000256" key="1">
    <source>
        <dbReference type="SAM" id="MobiDB-lite"/>
    </source>
</evidence>
<feature type="compositionally biased region" description="Basic and acidic residues" evidence="1">
    <location>
        <begin position="544"/>
        <end position="566"/>
    </location>
</feature>
<dbReference type="AlphaFoldDB" id="A0AAE0ZPJ0"/>
<feature type="compositionally biased region" description="Basic and acidic residues" evidence="1">
    <location>
        <begin position="820"/>
        <end position="833"/>
    </location>
</feature>
<protein>
    <submittedName>
        <fullName evidence="2">Uncharacterized protein</fullName>
    </submittedName>
</protein>
<gene>
    <name evidence="2" type="ORF">RRG08_061318</name>
</gene>
<dbReference type="EMBL" id="JAWDGP010003567">
    <property type="protein sequence ID" value="KAK3773017.1"/>
    <property type="molecule type" value="Genomic_DNA"/>
</dbReference>
<proteinExistence type="predicted"/>
<feature type="region of interest" description="Disordered" evidence="1">
    <location>
        <begin position="174"/>
        <end position="208"/>
    </location>
</feature>
<feature type="compositionally biased region" description="Polar residues" evidence="1">
    <location>
        <begin position="283"/>
        <end position="292"/>
    </location>
</feature>
<feature type="region of interest" description="Disordered" evidence="1">
    <location>
        <begin position="440"/>
        <end position="656"/>
    </location>
</feature>
<feature type="compositionally biased region" description="Basic and acidic residues" evidence="1">
    <location>
        <begin position="189"/>
        <end position="202"/>
    </location>
</feature>
<organism evidence="2 3">
    <name type="scientific">Elysia crispata</name>
    <name type="common">lettuce slug</name>
    <dbReference type="NCBI Taxonomy" id="231223"/>
    <lineage>
        <taxon>Eukaryota</taxon>
        <taxon>Metazoa</taxon>
        <taxon>Spiralia</taxon>
        <taxon>Lophotrochozoa</taxon>
        <taxon>Mollusca</taxon>
        <taxon>Gastropoda</taxon>
        <taxon>Heterobranchia</taxon>
        <taxon>Euthyneura</taxon>
        <taxon>Panpulmonata</taxon>
        <taxon>Sacoglossa</taxon>
        <taxon>Placobranchoidea</taxon>
        <taxon>Plakobranchidae</taxon>
        <taxon>Elysia</taxon>
    </lineage>
</organism>
<feature type="compositionally biased region" description="Basic and acidic residues" evidence="1">
    <location>
        <begin position="1114"/>
        <end position="1136"/>
    </location>
</feature>
<feature type="compositionally biased region" description="Basic residues" evidence="1">
    <location>
        <begin position="359"/>
        <end position="371"/>
    </location>
</feature>
<feature type="compositionally biased region" description="Low complexity" evidence="1">
    <location>
        <begin position="879"/>
        <end position="889"/>
    </location>
</feature>
<keyword evidence="3" id="KW-1185">Reference proteome</keyword>
<feature type="compositionally biased region" description="Polar residues" evidence="1">
    <location>
        <begin position="372"/>
        <end position="394"/>
    </location>
</feature>
<feature type="compositionally biased region" description="Basic and acidic residues" evidence="1">
    <location>
        <begin position="905"/>
        <end position="919"/>
    </location>
</feature>
<feature type="region of interest" description="Disordered" evidence="1">
    <location>
        <begin position="738"/>
        <end position="1262"/>
    </location>
</feature>
<feature type="region of interest" description="Disordered" evidence="1">
    <location>
        <begin position="358"/>
        <end position="419"/>
    </location>
</feature>
<feature type="compositionally biased region" description="Polar residues" evidence="1">
    <location>
        <begin position="933"/>
        <end position="950"/>
    </location>
</feature>
<name>A0AAE0ZPJ0_9GAST</name>
<feature type="compositionally biased region" description="Polar residues" evidence="1">
    <location>
        <begin position="567"/>
        <end position="579"/>
    </location>
</feature>
<accession>A0AAE0ZPJ0</accession>
<feature type="compositionally biased region" description="Basic and acidic residues" evidence="1">
    <location>
        <begin position="132"/>
        <end position="146"/>
    </location>
</feature>
<feature type="compositionally biased region" description="Basic and acidic residues" evidence="1">
    <location>
        <begin position="1209"/>
        <end position="1228"/>
    </location>
</feature>
<feature type="compositionally biased region" description="Basic and acidic residues" evidence="1">
    <location>
        <begin position="400"/>
        <end position="416"/>
    </location>
</feature>
<dbReference type="Proteomes" id="UP001283361">
    <property type="component" value="Unassembled WGS sequence"/>
</dbReference>
<feature type="compositionally biased region" description="Polar residues" evidence="1">
    <location>
        <begin position="1187"/>
        <end position="1205"/>
    </location>
</feature>
<evidence type="ECO:0000313" key="2">
    <source>
        <dbReference type="EMBL" id="KAK3773017.1"/>
    </source>
</evidence>
<feature type="compositionally biased region" description="Basic and acidic residues" evidence="1">
    <location>
        <begin position="1075"/>
        <end position="1089"/>
    </location>
</feature>
<feature type="compositionally biased region" description="Low complexity" evidence="1">
    <location>
        <begin position="309"/>
        <end position="327"/>
    </location>
</feature>
<feature type="compositionally biased region" description="Polar residues" evidence="1">
    <location>
        <begin position="332"/>
        <end position="341"/>
    </location>
</feature>
<feature type="compositionally biased region" description="Basic and acidic residues" evidence="1">
    <location>
        <begin position="994"/>
        <end position="1057"/>
    </location>
</feature>
<sequence>MSFCVSHRSALDKNLKHLYSGLPSPVILRTSSKSAVLDGSIDVMDRVMERHKRPPERFETKFQEYLPQYSARLPRAPAFRHVSPEEARQISDRLSRPTFMSAIRRQSAVSRGAAERAESRRCGSRSTSRVLDSGHGESTRKSEENFRHRHSSSRKISYQDWTDEESGAYYYEDEESSIVESNTNSETKTSLKNEVSADKDLRSQSTKNHVIDFGAAPVARRYENRKDNNQNVKSKNFNSNNDKKKVYEEFFDSKASKDSKRKGRRSRSASSGSDTTSDDVKTLSHSSQQQGSDGVHNEEQSTLTGNDISFNNATTVSSSSASDTTANESKHTMLTSQQAKTNEPKKRISILEQIMQARTPHRSRGQQRFKHNTINGHPSNGHFRTTPKQSSSKGPQGGKAEYRRRLQKREPLDTRLKHSPYCEPMPKLFIVYTPVAHTQSRDGMPYRDRSAGQRGKKSFPETWMATRKQAKAAPEPAQTRSHFSAGRTGDTVGSYGFNRRSPQRPCTQQFTRDYKPSASAKSSTFSRASELPRSKSVPPPVTADAHKTTGKRDRYLDNTRERENNRSTKPWSSQSTATQDFPRENHESKPRQNRSIARNDDMEQGNANTYEKNFKNKSDVPPTVYRDDSRTNGAYLESTSHSREGSGGPNALHSPGRQWYEYDEVYYGNTESSFYYTTDDGLSRRFASPDDMSRANKRLQKPTKVKIIRDRMRWAPNNDRDLEDPVRVIREVTGDCDEGKWKKRKGDDTRGKVDRDVGEKAQSSSDSSSEDEEESKAETEKQETTFQKARLRKKALKNKKDAWVKKGVIQPRRNLNVIKTDSRSKSRTKDLLRQRATHIPDASERTLGSKSNCREEKKEQPKSDQGHEGRSFPRPRPRSPSASPTPRSRSGSKSKSRSSSNSTCRNDDGDLRSSNDRFKGNRSFNKPTLGGATETSVSQRSATDFVANTETNREESESKKDRIADLTSDAANRHAADEPEKLSRDNTDQTASILRHEESELDDKKVRGIEKEEANTNRESPDANRESQEANRENPDANREYPDANRESSGDNRENPETGRNSTLGYSVGTGSGEGRGDEYTDRFGRGLEDDVNGSSFPEKFEDERSGYSHSRQTRGDNTESPRREEAVTTEYETHPTTKGKHSVTYSVNERAFGTEVMSSDYKTRKTSVGSNGSPIPNDEEQESAMPFSSSPSDIKTGQTSSYPNNIEKGSETEINEHSTHKQDELRPRQGTPNWGEDGGDEITRVQSAEPIDLDVTERGQD</sequence>
<feature type="compositionally biased region" description="Polar residues" evidence="1">
    <location>
        <begin position="178"/>
        <end position="188"/>
    </location>
</feature>
<evidence type="ECO:0000313" key="3">
    <source>
        <dbReference type="Proteomes" id="UP001283361"/>
    </source>
</evidence>
<reference evidence="2" key="1">
    <citation type="journal article" date="2023" name="G3 (Bethesda)">
        <title>A reference genome for the long-term kleptoplast-retaining sea slug Elysia crispata morphotype clarki.</title>
        <authorList>
            <person name="Eastman K.E."/>
            <person name="Pendleton A.L."/>
            <person name="Shaikh M.A."/>
            <person name="Suttiyut T."/>
            <person name="Ogas R."/>
            <person name="Tomko P."/>
            <person name="Gavelis G."/>
            <person name="Widhalm J.R."/>
            <person name="Wisecaver J.H."/>
        </authorList>
    </citation>
    <scope>NUCLEOTIDE SEQUENCE</scope>
    <source>
        <strain evidence="2">ECLA1</strain>
    </source>
</reference>
<feature type="compositionally biased region" description="Basic and acidic residues" evidence="1">
    <location>
        <begin position="951"/>
        <end position="964"/>
    </location>
</feature>
<feature type="compositionally biased region" description="Basic and acidic residues" evidence="1">
    <location>
        <begin position="581"/>
        <end position="590"/>
    </location>
</feature>
<feature type="region of interest" description="Disordered" evidence="1">
    <location>
        <begin position="104"/>
        <end position="158"/>
    </location>
</feature>
<feature type="region of interest" description="Disordered" evidence="1">
    <location>
        <begin position="253"/>
        <end position="346"/>
    </location>
</feature>
<feature type="compositionally biased region" description="Basic and acidic residues" evidence="1">
    <location>
        <begin position="738"/>
        <end position="759"/>
    </location>
</feature>